<dbReference type="EC" id="2.4.1.12" evidence="4 16"/>
<feature type="transmembrane region" description="Helical" evidence="16">
    <location>
        <begin position="65"/>
        <end position="82"/>
    </location>
</feature>
<dbReference type="InterPro" id="IPR001173">
    <property type="entry name" value="Glyco_trans_2-like"/>
</dbReference>
<dbReference type="PANTHER" id="PTHR43867">
    <property type="entry name" value="CELLULOSE SYNTHASE CATALYTIC SUBUNIT A [UDP-FORMING]"/>
    <property type="match status" value="1"/>
</dbReference>
<accession>A0A363UN89</accession>
<evidence type="ECO:0000259" key="18">
    <source>
        <dbReference type="Pfam" id="PF07238"/>
    </source>
</evidence>
<feature type="transmembrane region" description="Helical" evidence="16">
    <location>
        <begin position="418"/>
        <end position="439"/>
    </location>
</feature>
<evidence type="ECO:0000313" key="20">
    <source>
        <dbReference type="Proteomes" id="UP000251800"/>
    </source>
</evidence>
<dbReference type="Gene3D" id="3.90.550.10">
    <property type="entry name" value="Spore Coat Polysaccharide Biosynthesis Protein SpsA, Chain A"/>
    <property type="match status" value="1"/>
</dbReference>
<comment type="pathway">
    <text evidence="2 16">Glycan metabolism; bacterial cellulose biosynthesis.</text>
</comment>
<evidence type="ECO:0000256" key="1">
    <source>
        <dbReference type="ARBA" id="ARBA00004429"/>
    </source>
</evidence>
<comment type="cofactor">
    <cofactor evidence="16">
        <name>Mg(2+)</name>
        <dbReference type="ChEBI" id="CHEBI:18420"/>
    </cofactor>
</comment>
<dbReference type="OrthoDB" id="9806824at2"/>
<evidence type="ECO:0000256" key="10">
    <source>
        <dbReference type="ARBA" id="ARBA00022679"/>
    </source>
</evidence>
<name>A0A363UN89_9GAMM</name>
<keyword evidence="14 16" id="KW-0472">Membrane</keyword>
<dbReference type="InterPro" id="IPR018513">
    <property type="entry name" value="Cell_synthase_bac"/>
</dbReference>
<dbReference type="NCBIfam" id="NF008323">
    <property type="entry name" value="PRK11114.1-1"/>
    <property type="match status" value="1"/>
</dbReference>
<dbReference type="GO" id="GO:0006011">
    <property type="term" value="P:UDP-alpha-D-glucose metabolic process"/>
    <property type="evidence" value="ECO:0007669"/>
    <property type="project" value="InterPro"/>
</dbReference>
<feature type="transmembrane region" description="Helical" evidence="16">
    <location>
        <begin position="1461"/>
        <end position="1479"/>
    </location>
</feature>
<evidence type="ECO:0000256" key="3">
    <source>
        <dbReference type="ARBA" id="ARBA00006739"/>
    </source>
</evidence>
<dbReference type="PANTHER" id="PTHR43867:SF2">
    <property type="entry name" value="CELLULOSE SYNTHASE CATALYTIC SUBUNIT A [UDP-FORMING]"/>
    <property type="match status" value="1"/>
</dbReference>
<sequence length="1494" mass="165736">MRGNSQEMGQPTMTPEADWRRSDGLMRYVDKLANLPVLDSRLALLLAVVIAAGPVWLIITTPVGLLWQAVFAIGSFALCSWLRRYEGHLISICLMMISLLTSFRYFYWRVTETIGFGVPGVTYVDLFFAIGLILAEFYAVLVLILGYFQVLWPLHRRPYPLPEDTEEWPTVDVFIPTYNEPLDVVRPTVLAAMQMDWPEDKMNVYVLDDGCREEFGAFCREVGVTHLPRKESTHAKAGNINKALTKTSGDLITIFDCDHIPTRSFLQVSVGWFLKDPRMALVQLPHHFFSPDPFERNLGTFKQVPNEGELFYGLLQDGNDFWDAKFFCGSCAVLRREALEEVGGVAVETVTEDAHTALKMHRRGWRSAYINVAQAAGLATESLSAHIGQRIRWARGMAQIFRTDNPFLKRGLRFGQRLCYANAMLHFFYGLPRIVFLSAPLSYLLFDAKIIQAQALMIAAYALPHLLIANMTNSRLQGPFRHSFWAEVYETVLASYITAPTLLAIINPKLGSFNVTAKGGIVEHEYFDQKMAIPYLILVAANLGGVIIGFGRLFFWSTHEIDTVILNMSWSVYNLIIIGAALAVAWESKQVRRTIRVESDLEAEVTLPDGTTLSARTLDLSEGGCAVRLERPTQLPMGSEVSVQVLPSTSDVAWDCHVTRSVGDTLSVKFEALDIEQEKHLLHCIFGRADAWVTWAQNRDVDHPGRAFLEVLSFGYYGVYRVIEMYLGRFWSGLRGGATRMVRRLTATGALLALTTSLVALAPMEAEAQAQQTKRNSTLPTVTRTLDLQELSGIQDSIRLRGIQGEISLPVSVRDDEVITQAQMTLRYAHSPSLVFELSHINVFVNTELVTTIPLSEETASGGEHTFNIDPRLFVRYNEILLQFIGHYTYDCEDPAHTSLWANISKNSSLKLTTQPLLLANELNLLPQPFFDRRDQSTLELPFVFASEPSIEEMKAAGIVASWFGAQAAYRGAKFPVVVNGELPEGHAVVIGGAGARVGGYTLPSNGTSTVSMVDNPRNNTSKLLVVSGSSPEGMITAAKALSLGAEALAGETAVIRNLEEPSPRDPYDAPRWVPTDRPVLFSELVSSRDLEVRGLYPDLIRVNFHVPPDLYAWESDGVPMELKYRYTPTIGPKSTLNVNINNEFVDAIPLASDNDSNAAGGVKRRIQIPFLSELDSVNETKVNIPYFKITGSNQLQFHYFFERQKQDRCKDVVLDNLRGVVDPGSKIDFSGFPHYTALPELSLFANGGYPYSRLADMSETAIALPSQLGTSEIATYLALMGHLGNSTGYPATRITLTQGADAGAIEDKNVIVLGAAGNQPLLEQWADDMPLSLVGGTARLRVIGPIERLLGRWRGYDLEAAVDHAGQVLLEAGDALGAMMSFESPVSSEKTVVVLTAGLDERLLEVANLLLDPGDRQFLQGDLVLLNGSEINHYRLGTQYKVGRLPLFMALKHWFSTKPLGMLILMLIIALIIAAVLYRTLRRMAIARHEGKR</sequence>
<dbReference type="Gene3D" id="2.40.10.220">
    <property type="entry name" value="predicted glycosyltransferase like domains"/>
    <property type="match status" value="1"/>
</dbReference>
<dbReference type="Pfam" id="PF03170">
    <property type="entry name" value="BcsB"/>
    <property type="match status" value="1"/>
</dbReference>
<dbReference type="GO" id="GO:0030244">
    <property type="term" value="P:cellulose biosynthetic process"/>
    <property type="evidence" value="ECO:0007669"/>
    <property type="project" value="UniProtKB-KW"/>
</dbReference>
<keyword evidence="11 16" id="KW-0812">Transmembrane</keyword>
<dbReference type="Pfam" id="PF00535">
    <property type="entry name" value="Glycos_transf_2"/>
    <property type="match status" value="1"/>
</dbReference>
<keyword evidence="9 16" id="KW-0328">Glycosyltransferase</keyword>
<evidence type="ECO:0000256" key="2">
    <source>
        <dbReference type="ARBA" id="ARBA00005186"/>
    </source>
</evidence>
<dbReference type="EMBL" id="QEQK01000004">
    <property type="protein sequence ID" value="PWN56873.1"/>
    <property type="molecule type" value="Genomic_DNA"/>
</dbReference>
<comment type="caution">
    <text evidence="19">The sequence shown here is derived from an EMBL/GenBank/DDBJ whole genome shotgun (WGS) entry which is preliminary data.</text>
</comment>
<dbReference type="InterPro" id="IPR005150">
    <property type="entry name" value="Cellulose_synth"/>
</dbReference>
<protein>
    <recommendedName>
        <fullName evidence="5 16">Cellulose synthase catalytic subunit [UDP-forming]</fullName>
        <ecNumber evidence="4 16">2.4.1.12</ecNumber>
    </recommendedName>
</protein>
<dbReference type="CDD" id="cd06421">
    <property type="entry name" value="CESA_CelA_like"/>
    <property type="match status" value="1"/>
</dbReference>
<dbReference type="GO" id="GO:0035438">
    <property type="term" value="F:cyclic-di-GMP binding"/>
    <property type="evidence" value="ECO:0007669"/>
    <property type="project" value="InterPro"/>
</dbReference>
<keyword evidence="8 16" id="KW-0973">c-di-GMP</keyword>
<dbReference type="GO" id="GO:0016760">
    <property type="term" value="F:cellulose synthase (UDP-forming) activity"/>
    <property type="evidence" value="ECO:0007669"/>
    <property type="project" value="UniProtKB-EC"/>
</dbReference>
<evidence type="ECO:0000256" key="9">
    <source>
        <dbReference type="ARBA" id="ARBA00022676"/>
    </source>
</evidence>
<dbReference type="UniPathway" id="UPA00694"/>
<evidence type="ECO:0000256" key="6">
    <source>
        <dbReference type="ARBA" id="ARBA00022475"/>
    </source>
</evidence>
<evidence type="ECO:0000256" key="14">
    <source>
        <dbReference type="ARBA" id="ARBA00023136"/>
    </source>
</evidence>
<dbReference type="Gene3D" id="2.60.120.260">
    <property type="entry name" value="Galactose-binding domain-like"/>
    <property type="match status" value="2"/>
</dbReference>
<evidence type="ECO:0000256" key="11">
    <source>
        <dbReference type="ARBA" id="ARBA00022692"/>
    </source>
</evidence>
<evidence type="ECO:0000256" key="15">
    <source>
        <dbReference type="ARBA" id="ARBA00048682"/>
    </source>
</evidence>
<dbReference type="InterPro" id="IPR029044">
    <property type="entry name" value="Nucleotide-diphossugar_trans"/>
</dbReference>
<feature type="transmembrane region" description="Helical" evidence="16">
    <location>
        <begin position="89"/>
        <end position="107"/>
    </location>
</feature>
<keyword evidence="10 16" id="KW-0808">Transferase</keyword>
<dbReference type="InterPro" id="IPR050321">
    <property type="entry name" value="Glycosyltr_2/OpgH_subfam"/>
</dbReference>
<dbReference type="SUPFAM" id="SSF53448">
    <property type="entry name" value="Nucleotide-diphospho-sugar transferases"/>
    <property type="match status" value="1"/>
</dbReference>
<dbReference type="GO" id="GO:0005886">
    <property type="term" value="C:plasma membrane"/>
    <property type="evidence" value="ECO:0007669"/>
    <property type="project" value="UniProtKB-SubCell"/>
</dbReference>
<feature type="transmembrane region" description="Helical" evidence="16">
    <location>
        <begin position="568"/>
        <end position="586"/>
    </location>
</feature>
<evidence type="ECO:0000256" key="8">
    <source>
        <dbReference type="ARBA" id="ARBA00022636"/>
    </source>
</evidence>
<keyword evidence="12 16" id="KW-0135">Cellulose biosynthesis</keyword>
<dbReference type="Pfam" id="PF07238">
    <property type="entry name" value="PilZ"/>
    <property type="match status" value="1"/>
</dbReference>
<dbReference type="NCBIfam" id="TIGR03030">
    <property type="entry name" value="CelA"/>
    <property type="match status" value="1"/>
</dbReference>
<evidence type="ECO:0000256" key="13">
    <source>
        <dbReference type="ARBA" id="ARBA00022989"/>
    </source>
</evidence>
<feature type="transmembrane region" description="Helical" evidence="16">
    <location>
        <begin position="42"/>
        <end position="59"/>
    </location>
</feature>
<feature type="domain" description="PilZ" evidence="18">
    <location>
        <begin position="590"/>
        <end position="687"/>
    </location>
</feature>
<proteinExistence type="inferred from homology"/>
<dbReference type="Pfam" id="PF03552">
    <property type="entry name" value="Cellulose_synt"/>
    <property type="match status" value="1"/>
</dbReference>
<dbReference type="InterPro" id="IPR003919">
    <property type="entry name" value="Cell_synth_A"/>
</dbReference>
<keyword evidence="7 16" id="KW-0997">Cell inner membrane</keyword>
<feature type="transmembrane region" description="Helical" evidence="16">
    <location>
        <begin position="451"/>
        <end position="471"/>
    </location>
</feature>
<comment type="function">
    <text evidence="16">Catalytic subunit of cellulose synthase. It polymerizes uridine 5'-diphosphate glucose to cellulose.</text>
</comment>
<evidence type="ECO:0000256" key="4">
    <source>
        <dbReference type="ARBA" id="ARBA00012539"/>
    </source>
</evidence>
<dbReference type="InterPro" id="IPR009875">
    <property type="entry name" value="PilZ_domain"/>
</dbReference>
<comment type="subcellular location">
    <subcellularLocation>
        <location evidence="1">Cell inner membrane</location>
        <topology evidence="1">Multi-pass membrane protein</topology>
    </subcellularLocation>
</comment>
<keyword evidence="20" id="KW-1185">Reference proteome</keyword>
<evidence type="ECO:0000259" key="17">
    <source>
        <dbReference type="Pfam" id="PF00535"/>
    </source>
</evidence>
<organism evidence="19 20">
    <name type="scientific">Abyssibacter profundi</name>
    <dbReference type="NCBI Taxonomy" id="2182787"/>
    <lineage>
        <taxon>Bacteria</taxon>
        <taxon>Pseudomonadati</taxon>
        <taxon>Pseudomonadota</taxon>
        <taxon>Gammaproteobacteria</taxon>
        <taxon>Chromatiales</taxon>
        <taxon>Oceanococcaceae</taxon>
        <taxon>Abyssibacter</taxon>
    </lineage>
</organism>
<dbReference type="Proteomes" id="UP000251800">
    <property type="component" value="Unassembled WGS sequence"/>
</dbReference>
<comment type="similarity">
    <text evidence="3">Belongs to the glycosyltransferase 2 family.</text>
</comment>
<dbReference type="SUPFAM" id="SSF141371">
    <property type="entry name" value="PilZ domain-like"/>
    <property type="match status" value="1"/>
</dbReference>
<comment type="catalytic activity">
    <reaction evidence="15 16">
        <text>[(1-&gt;4)-beta-D-glucosyl](n) + UDP-alpha-D-glucose = [(1-&gt;4)-beta-D-glucosyl](n+1) + UDP + H(+)</text>
        <dbReference type="Rhea" id="RHEA:19929"/>
        <dbReference type="Rhea" id="RHEA-COMP:10033"/>
        <dbReference type="Rhea" id="RHEA-COMP:10034"/>
        <dbReference type="ChEBI" id="CHEBI:15378"/>
        <dbReference type="ChEBI" id="CHEBI:18246"/>
        <dbReference type="ChEBI" id="CHEBI:58223"/>
        <dbReference type="ChEBI" id="CHEBI:58885"/>
        <dbReference type="EC" id="2.4.1.12"/>
    </reaction>
</comment>
<reference evidence="19 20" key="1">
    <citation type="submission" date="2018-05" db="EMBL/GenBank/DDBJ databases">
        <title>Abyssibacter profundi OUC007T gen. nov., sp. nov, a marine bacterium isolated from seawater of the Mariana Trench.</title>
        <authorList>
            <person name="Zhou S."/>
        </authorList>
    </citation>
    <scope>NUCLEOTIDE SEQUENCE [LARGE SCALE GENOMIC DNA]</scope>
    <source>
        <strain evidence="19 20">OUC007</strain>
    </source>
</reference>
<evidence type="ECO:0000256" key="5">
    <source>
        <dbReference type="ARBA" id="ARBA00018714"/>
    </source>
</evidence>
<keyword evidence="13 16" id="KW-1133">Transmembrane helix</keyword>
<feature type="domain" description="Glycosyltransferase 2-like" evidence="17">
    <location>
        <begin position="173"/>
        <end position="342"/>
    </location>
</feature>
<evidence type="ECO:0000313" key="19">
    <source>
        <dbReference type="EMBL" id="PWN56873.1"/>
    </source>
</evidence>
<dbReference type="PRINTS" id="PR01439">
    <property type="entry name" value="CELLSNTHASEA"/>
</dbReference>
<evidence type="ECO:0000256" key="12">
    <source>
        <dbReference type="ARBA" id="ARBA00022916"/>
    </source>
</evidence>
<keyword evidence="6 16" id="KW-1003">Cell membrane</keyword>
<feature type="transmembrane region" description="Helical" evidence="16">
    <location>
        <begin position="535"/>
        <end position="556"/>
    </location>
</feature>
<evidence type="ECO:0000256" key="16">
    <source>
        <dbReference type="RuleBase" id="RU365020"/>
    </source>
</evidence>
<feature type="transmembrane region" description="Helical" evidence="16">
    <location>
        <begin position="127"/>
        <end position="148"/>
    </location>
</feature>
<gene>
    <name evidence="19" type="primary">bcsA</name>
    <name evidence="19" type="ORF">DEH80_05505</name>
</gene>
<evidence type="ECO:0000256" key="7">
    <source>
        <dbReference type="ARBA" id="ARBA00022519"/>
    </source>
</evidence>